<evidence type="ECO:0000313" key="5">
    <source>
        <dbReference type="EMBL" id="MEA5478621.1"/>
    </source>
</evidence>
<keyword evidence="2" id="KW-1133">Transmembrane helix</keyword>
<evidence type="ECO:0000259" key="4">
    <source>
        <dbReference type="Pfam" id="PF14104"/>
    </source>
</evidence>
<evidence type="ECO:0000256" key="1">
    <source>
        <dbReference type="SAM" id="Coils"/>
    </source>
</evidence>
<dbReference type="PANTHER" id="PTHR34614:SF2">
    <property type="entry name" value="TRANSPOSASE IS4-LIKE DOMAIN-CONTAINING PROTEIN"/>
    <property type="match status" value="1"/>
</dbReference>
<keyword evidence="6" id="KW-1185">Reference proteome</keyword>
<dbReference type="InterPro" id="IPR002559">
    <property type="entry name" value="Transposase_11"/>
</dbReference>
<feature type="domain" description="DUF4277" evidence="4">
    <location>
        <begin position="9"/>
        <end position="115"/>
    </location>
</feature>
<feature type="domain" description="Transposase IS4-like" evidence="3">
    <location>
        <begin position="132"/>
        <end position="454"/>
    </location>
</feature>
<gene>
    <name evidence="5" type="ORF">VB774_13415</name>
</gene>
<evidence type="ECO:0000256" key="2">
    <source>
        <dbReference type="SAM" id="Phobius"/>
    </source>
</evidence>
<dbReference type="EMBL" id="JAYGIE010000076">
    <property type="protein sequence ID" value="MEA5478621.1"/>
    <property type="molecule type" value="Genomic_DNA"/>
</dbReference>
<keyword evidence="2" id="KW-0812">Transmembrane</keyword>
<keyword evidence="2" id="KW-0472">Membrane</keyword>
<accession>A0ABU5TK23</accession>
<dbReference type="NCBIfam" id="NF033559">
    <property type="entry name" value="transpos_IS1634"/>
    <property type="match status" value="1"/>
</dbReference>
<proteinExistence type="predicted"/>
<dbReference type="Pfam" id="PF14104">
    <property type="entry name" value="DUF4277"/>
    <property type="match status" value="1"/>
</dbReference>
<dbReference type="PANTHER" id="PTHR34614">
    <property type="match status" value="1"/>
</dbReference>
<feature type="coiled-coil region" evidence="1">
    <location>
        <begin position="284"/>
        <end position="311"/>
    </location>
</feature>
<dbReference type="InterPro" id="IPR025457">
    <property type="entry name" value="DUF4277"/>
</dbReference>
<name>A0ABU5TK23_9CYAN</name>
<dbReference type="Proteomes" id="UP001301388">
    <property type="component" value="Unassembled WGS sequence"/>
</dbReference>
<sequence>MNSKNADIKVSNLDHLGIVAGIIDELGIAEQINERIGRSSREKVSAGVIVKAMILNGLGFVSAPLYMFSKFFEGKATEHLLGAGITAEQINDDRIGDVLDDLHEVGLTKTFVGISLNAVKKYEVKVKTGHADSTSFHVHGEYGKEEEGSIEITYGYSRDHRPDLKQFMMNLICVGDGDIPVMMEVVSGNQADKARFAGLLQEFKQQCTFEGICVADAALYSEENLVAMRGLKWLTRVPLSIKAASELVESTEPLLTSKLLGYTTAESMSEYGGVSQRWILVESEARRKSDIKKLDKKIEKMQERGKQELQVLAAQDFACPADAIAAAEKLSDKLQWHKLTNIQTMEKPHYAKRGKPQPDAIPTHITYRITATVIAIESEIAAQQVRCGRFILATNILDSAQFTADDALREYKAQQATERGFRFLKDPLFFTSSVFLKSAKRIEALAMIMALCLLVYNLAQRQLRLALALAQDTIPNQLGKPTNSPTLRWVFQCFMAVHLVSFHGVTQIVNLSDLRLRILNFFSPACQRYYLLPAPVS</sequence>
<organism evidence="5 6">
    <name type="scientific">Pseudanabaena galeata UHCC 0370</name>
    <dbReference type="NCBI Taxonomy" id="3110310"/>
    <lineage>
        <taxon>Bacteria</taxon>
        <taxon>Bacillati</taxon>
        <taxon>Cyanobacteriota</taxon>
        <taxon>Cyanophyceae</taxon>
        <taxon>Pseudanabaenales</taxon>
        <taxon>Pseudanabaenaceae</taxon>
        <taxon>Pseudanabaena</taxon>
    </lineage>
</organism>
<protein>
    <submittedName>
        <fullName evidence="5">IS1634 family transposase</fullName>
    </submittedName>
</protein>
<feature type="transmembrane region" description="Helical" evidence="2">
    <location>
        <begin position="48"/>
        <end position="68"/>
    </location>
</feature>
<keyword evidence="1" id="KW-0175">Coiled coil</keyword>
<dbReference type="InterPro" id="IPR047654">
    <property type="entry name" value="IS1634_transpos"/>
</dbReference>
<dbReference type="RefSeq" id="WP_323262080.1">
    <property type="nucleotide sequence ID" value="NZ_JAYGIE010000076.1"/>
</dbReference>
<reference evidence="5 6" key="1">
    <citation type="submission" date="2023-12" db="EMBL/GenBank/DDBJ databases">
        <title>Baltic Sea Cyanobacteria.</title>
        <authorList>
            <person name="Delbaje E."/>
            <person name="Fewer D.P."/>
            <person name="Shishido T.K."/>
        </authorList>
    </citation>
    <scope>NUCLEOTIDE SEQUENCE [LARGE SCALE GENOMIC DNA]</scope>
    <source>
        <strain evidence="5 6">UHCC 0370</strain>
    </source>
</reference>
<evidence type="ECO:0000313" key="6">
    <source>
        <dbReference type="Proteomes" id="UP001301388"/>
    </source>
</evidence>
<dbReference type="Pfam" id="PF01609">
    <property type="entry name" value="DDE_Tnp_1"/>
    <property type="match status" value="1"/>
</dbReference>
<evidence type="ECO:0000259" key="3">
    <source>
        <dbReference type="Pfam" id="PF01609"/>
    </source>
</evidence>
<comment type="caution">
    <text evidence="5">The sequence shown here is derived from an EMBL/GenBank/DDBJ whole genome shotgun (WGS) entry which is preliminary data.</text>
</comment>